<dbReference type="CDD" id="cd03785">
    <property type="entry name" value="GT28_MurG"/>
    <property type="match status" value="1"/>
</dbReference>
<evidence type="ECO:0000256" key="3">
    <source>
        <dbReference type="ARBA" id="ARBA00022676"/>
    </source>
</evidence>
<dbReference type="InterPro" id="IPR006009">
    <property type="entry name" value="GlcNAc_MurG"/>
</dbReference>
<keyword evidence="9" id="KW-0961">Cell wall biogenesis/degradation</keyword>
<evidence type="ECO:0000256" key="4">
    <source>
        <dbReference type="ARBA" id="ARBA00022679"/>
    </source>
</evidence>
<evidence type="ECO:0000256" key="5">
    <source>
        <dbReference type="ARBA" id="ARBA00022960"/>
    </source>
</evidence>
<dbReference type="PANTHER" id="PTHR21015:SF22">
    <property type="entry name" value="GLYCOSYLTRANSFERASE"/>
    <property type="match status" value="1"/>
</dbReference>
<reference evidence="12" key="1">
    <citation type="submission" date="2018-06" db="EMBL/GenBank/DDBJ databases">
        <authorList>
            <person name="Zhirakovskaya E."/>
        </authorList>
    </citation>
    <scope>NUCLEOTIDE SEQUENCE</scope>
</reference>
<dbReference type="NCBIfam" id="TIGR01133">
    <property type="entry name" value="murG"/>
    <property type="match status" value="1"/>
</dbReference>
<dbReference type="PANTHER" id="PTHR21015">
    <property type="entry name" value="UDP-N-ACETYLGLUCOSAMINE--N-ACETYLMURAMYL-(PENTAPEPTIDE) PYROPHOSPHORYL-UNDECAPRENOL N-ACETYLGLUCOSAMINE TRANSFERASE 1"/>
    <property type="match status" value="1"/>
</dbReference>
<keyword evidence="5" id="KW-0133">Cell shape</keyword>
<dbReference type="InterPro" id="IPR007235">
    <property type="entry name" value="Glyco_trans_28_C"/>
</dbReference>
<dbReference type="GO" id="GO:0009252">
    <property type="term" value="P:peptidoglycan biosynthetic process"/>
    <property type="evidence" value="ECO:0007669"/>
    <property type="project" value="UniProtKB-KW"/>
</dbReference>
<sequence>MGSCILIMAGGTGGHVFPALAVAKQLREQGFNIVWLGTKAGLEAKLVPQFGFDIEWITVSGLRGKGLMSWLAAPVKVLKALFQSMCVIKKHKPVVVLGMGGFVSGPGGLASWMLGRPLVIHEQNAIAGFTNRCLAPFSKKVLQAFPGAFAEAKKITVVGNPVREEIFNRASRPEPDSSKKLKVLVVGGSLGAQIFNNIVPESMASMSKQNQPEVWHQAGTRNIENAIENYKKYDVDAKVEAFIDDMATAYHWADIVLCRSGALTVSELAATGTPSILVPYPHAVDDHQTYNAKFLSDVGAAILVPQPAFTVNYLAELFTGLADSSEREKKLQTMALAATKVARPDATDDVVTACVEVLHV</sequence>
<name>A0A3B0ZGH2_9ZZZZ</name>
<evidence type="ECO:0000256" key="7">
    <source>
        <dbReference type="ARBA" id="ARBA00023136"/>
    </source>
</evidence>
<keyword evidence="7" id="KW-0472">Membrane</keyword>
<dbReference type="GO" id="GO:0071555">
    <property type="term" value="P:cell wall organization"/>
    <property type="evidence" value="ECO:0007669"/>
    <property type="project" value="UniProtKB-KW"/>
</dbReference>
<keyword evidence="8" id="KW-0131">Cell cycle</keyword>
<feature type="domain" description="Glycosyl transferase family 28 C-terminal" evidence="11">
    <location>
        <begin position="183"/>
        <end position="346"/>
    </location>
</feature>
<dbReference type="GO" id="GO:0050511">
    <property type="term" value="F:undecaprenyldiphospho-muramoylpentapeptide beta-N-acetylglucosaminyltransferase activity"/>
    <property type="evidence" value="ECO:0007669"/>
    <property type="project" value="InterPro"/>
</dbReference>
<evidence type="ECO:0000256" key="9">
    <source>
        <dbReference type="ARBA" id="ARBA00023316"/>
    </source>
</evidence>
<keyword evidence="3 12" id="KW-0328">Glycosyltransferase</keyword>
<dbReference type="Gene3D" id="3.40.50.2000">
    <property type="entry name" value="Glycogen Phosphorylase B"/>
    <property type="match status" value="2"/>
</dbReference>
<organism evidence="12">
    <name type="scientific">hydrothermal vent metagenome</name>
    <dbReference type="NCBI Taxonomy" id="652676"/>
    <lineage>
        <taxon>unclassified sequences</taxon>
        <taxon>metagenomes</taxon>
        <taxon>ecological metagenomes</taxon>
    </lineage>
</organism>
<dbReference type="Pfam" id="PF03033">
    <property type="entry name" value="Glyco_transf_28"/>
    <property type="match status" value="1"/>
</dbReference>
<keyword evidence="4 12" id="KW-0808">Transferase</keyword>
<evidence type="ECO:0000259" key="11">
    <source>
        <dbReference type="Pfam" id="PF04101"/>
    </source>
</evidence>
<keyword evidence="2" id="KW-0132">Cell division</keyword>
<dbReference type="EMBL" id="UOFO01000094">
    <property type="protein sequence ID" value="VAW86427.1"/>
    <property type="molecule type" value="Genomic_DNA"/>
</dbReference>
<dbReference type="GO" id="GO:0008360">
    <property type="term" value="P:regulation of cell shape"/>
    <property type="evidence" value="ECO:0007669"/>
    <property type="project" value="UniProtKB-KW"/>
</dbReference>
<evidence type="ECO:0000256" key="6">
    <source>
        <dbReference type="ARBA" id="ARBA00022984"/>
    </source>
</evidence>
<keyword evidence="6" id="KW-0573">Peptidoglycan synthesis</keyword>
<protein>
    <submittedName>
        <fullName evidence="12">UDP-N-acetylglucosamine--N-acetylmuramyl-(Pentapeptide) pyrophosphoryl-undecaprenol N-acetylglucosamine transferase</fullName>
        <ecNumber evidence="12">2.4.1.227</ecNumber>
    </submittedName>
</protein>
<evidence type="ECO:0000256" key="1">
    <source>
        <dbReference type="ARBA" id="ARBA00022475"/>
    </source>
</evidence>
<dbReference type="InterPro" id="IPR004276">
    <property type="entry name" value="GlycoTrans_28_N"/>
</dbReference>
<evidence type="ECO:0000256" key="2">
    <source>
        <dbReference type="ARBA" id="ARBA00022618"/>
    </source>
</evidence>
<dbReference type="GO" id="GO:0005975">
    <property type="term" value="P:carbohydrate metabolic process"/>
    <property type="evidence" value="ECO:0007669"/>
    <property type="project" value="InterPro"/>
</dbReference>
<evidence type="ECO:0000313" key="12">
    <source>
        <dbReference type="EMBL" id="VAW86427.1"/>
    </source>
</evidence>
<feature type="domain" description="Glycosyltransferase family 28 N-terminal" evidence="10">
    <location>
        <begin position="5"/>
        <end position="142"/>
    </location>
</feature>
<evidence type="ECO:0000259" key="10">
    <source>
        <dbReference type="Pfam" id="PF03033"/>
    </source>
</evidence>
<evidence type="ECO:0000256" key="8">
    <source>
        <dbReference type="ARBA" id="ARBA00023306"/>
    </source>
</evidence>
<dbReference type="GO" id="GO:0051301">
    <property type="term" value="P:cell division"/>
    <property type="evidence" value="ECO:0007669"/>
    <property type="project" value="UniProtKB-KW"/>
</dbReference>
<dbReference type="SUPFAM" id="SSF53756">
    <property type="entry name" value="UDP-Glycosyltransferase/glycogen phosphorylase"/>
    <property type="match status" value="1"/>
</dbReference>
<gene>
    <name evidence="12" type="ORF">MNBD_GAMMA16-2257</name>
</gene>
<dbReference type="AlphaFoldDB" id="A0A3B0ZGH2"/>
<dbReference type="EC" id="2.4.1.227" evidence="12"/>
<keyword evidence="1" id="KW-1003">Cell membrane</keyword>
<accession>A0A3B0ZGH2</accession>
<proteinExistence type="inferred from homology"/>
<dbReference type="HAMAP" id="MF_00033">
    <property type="entry name" value="MurG"/>
    <property type="match status" value="1"/>
</dbReference>
<dbReference type="Pfam" id="PF04101">
    <property type="entry name" value="Glyco_tran_28_C"/>
    <property type="match status" value="1"/>
</dbReference>